<dbReference type="AlphaFoldDB" id="A0A6A6YQF6"/>
<evidence type="ECO:0000313" key="3">
    <source>
        <dbReference type="Proteomes" id="UP000504636"/>
    </source>
</evidence>
<evidence type="ECO:0000256" key="1">
    <source>
        <dbReference type="SAM" id="Phobius"/>
    </source>
</evidence>
<name>A0A6A6YQF6_9PEZI</name>
<reference evidence="4" key="2">
    <citation type="submission" date="2020-04" db="EMBL/GenBank/DDBJ databases">
        <authorList>
            <consortium name="NCBI Genome Project"/>
        </authorList>
    </citation>
    <scope>NUCLEOTIDE SEQUENCE</scope>
    <source>
        <strain evidence="4">CBS 304.34</strain>
    </source>
</reference>
<dbReference type="GeneID" id="54454973"/>
<keyword evidence="3" id="KW-1185">Reference proteome</keyword>
<reference evidence="2 4" key="1">
    <citation type="journal article" date="2020" name="Stud. Mycol.">
        <title>101 Dothideomycetes genomes: a test case for predicting lifestyles and emergence of pathogens.</title>
        <authorList>
            <person name="Haridas S."/>
            <person name="Albert R."/>
            <person name="Binder M."/>
            <person name="Bloem J."/>
            <person name="Labutti K."/>
            <person name="Salamov A."/>
            <person name="Andreopoulos B."/>
            <person name="Baker S."/>
            <person name="Barry K."/>
            <person name="Bills G."/>
            <person name="Bluhm B."/>
            <person name="Cannon C."/>
            <person name="Castanera R."/>
            <person name="Culley D."/>
            <person name="Daum C."/>
            <person name="Ezra D."/>
            <person name="Gonzalez J."/>
            <person name="Henrissat B."/>
            <person name="Kuo A."/>
            <person name="Liang C."/>
            <person name="Lipzen A."/>
            <person name="Lutzoni F."/>
            <person name="Magnuson J."/>
            <person name="Mondo S."/>
            <person name="Nolan M."/>
            <person name="Ohm R."/>
            <person name="Pangilinan J."/>
            <person name="Park H.-J."/>
            <person name="Ramirez L."/>
            <person name="Alfaro M."/>
            <person name="Sun H."/>
            <person name="Tritt A."/>
            <person name="Yoshinaga Y."/>
            <person name="Zwiers L.-H."/>
            <person name="Turgeon B."/>
            <person name="Goodwin S."/>
            <person name="Spatafora J."/>
            <person name="Crous P."/>
            <person name="Grigoriev I."/>
        </authorList>
    </citation>
    <scope>NUCLEOTIDE SEQUENCE</scope>
    <source>
        <strain evidence="2 4">CBS 304.34</strain>
    </source>
</reference>
<accession>A0A6A6YQF6</accession>
<gene>
    <name evidence="2 4" type="ORF">BDZ99DRAFT_288476</name>
</gene>
<dbReference type="EMBL" id="MU003699">
    <property type="protein sequence ID" value="KAF2810763.1"/>
    <property type="molecule type" value="Genomic_DNA"/>
</dbReference>
<feature type="transmembrane region" description="Helical" evidence="1">
    <location>
        <begin position="80"/>
        <end position="100"/>
    </location>
</feature>
<organism evidence="2">
    <name type="scientific">Mytilinidion resinicola</name>
    <dbReference type="NCBI Taxonomy" id="574789"/>
    <lineage>
        <taxon>Eukaryota</taxon>
        <taxon>Fungi</taxon>
        <taxon>Dikarya</taxon>
        <taxon>Ascomycota</taxon>
        <taxon>Pezizomycotina</taxon>
        <taxon>Dothideomycetes</taxon>
        <taxon>Pleosporomycetidae</taxon>
        <taxon>Mytilinidiales</taxon>
        <taxon>Mytilinidiaceae</taxon>
        <taxon>Mytilinidion</taxon>
    </lineage>
</organism>
<keyword evidence="1" id="KW-0812">Transmembrane</keyword>
<sequence>MRLPCFISASSLCSDCQGGTVDHSRRNSAPFFPTTPHLDTMTPPFPSKLFLPSISSPSVKMSVLTSSYARPLAGLQLPPLLQGLVLLSLLALGAAIFTCADHYVRLIKFIQLSANEELRTVTSANALITLVRRHEDRATRRINETRVVKSSHISSKCSLTHCLVQNAGLLWPFVVSEISQLVACFFAASLAQISLLYGYRCGRFHVFLIGLAFLAISLVVVPWSTFGVLAVIVALLRMVGGRARKMDEKGEIDGGKGDDEV</sequence>
<evidence type="ECO:0000313" key="4">
    <source>
        <dbReference type="RefSeq" id="XP_033577727.1"/>
    </source>
</evidence>
<dbReference type="Proteomes" id="UP000504636">
    <property type="component" value="Unplaced"/>
</dbReference>
<keyword evidence="1" id="KW-1133">Transmembrane helix</keyword>
<reference evidence="4" key="3">
    <citation type="submission" date="2025-04" db="UniProtKB">
        <authorList>
            <consortium name="RefSeq"/>
        </authorList>
    </citation>
    <scope>IDENTIFICATION</scope>
    <source>
        <strain evidence="4">CBS 304.34</strain>
    </source>
</reference>
<evidence type="ECO:0008006" key="5">
    <source>
        <dbReference type="Google" id="ProtNLM"/>
    </source>
</evidence>
<proteinExistence type="predicted"/>
<keyword evidence="1" id="KW-0472">Membrane</keyword>
<protein>
    <recommendedName>
        <fullName evidence="5">Transmembrane protein</fullName>
    </recommendedName>
</protein>
<dbReference type="RefSeq" id="XP_033577727.1">
    <property type="nucleotide sequence ID" value="XM_033714080.1"/>
</dbReference>
<feature type="transmembrane region" description="Helical" evidence="1">
    <location>
        <begin position="205"/>
        <end position="236"/>
    </location>
</feature>
<evidence type="ECO:0000313" key="2">
    <source>
        <dbReference type="EMBL" id="KAF2810763.1"/>
    </source>
</evidence>